<dbReference type="RefSeq" id="WP_098925081.1">
    <property type="nucleotide sequence ID" value="NZ_CP023819.1"/>
</dbReference>
<dbReference type="InterPro" id="IPR014710">
    <property type="entry name" value="RmlC-like_jellyroll"/>
</dbReference>
<dbReference type="Pfam" id="PF00027">
    <property type="entry name" value="cNMP_binding"/>
    <property type="match status" value="1"/>
</dbReference>
<dbReference type="EMBL" id="CP023819">
    <property type="protein sequence ID" value="ATL91197.1"/>
    <property type="molecule type" value="Genomic_DNA"/>
</dbReference>
<name>A0A291TDF0_9FIRM</name>
<proteinExistence type="predicted"/>
<organism evidence="2 3">
    <name type="scientific">Faecalibacterium prausnitzii</name>
    <dbReference type="NCBI Taxonomy" id="853"/>
    <lineage>
        <taxon>Bacteria</taxon>
        <taxon>Bacillati</taxon>
        <taxon>Bacillota</taxon>
        <taxon>Clostridia</taxon>
        <taxon>Eubacteriales</taxon>
        <taxon>Oscillospiraceae</taxon>
        <taxon>Faecalibacterium</taxon>
    </lineage>
</organism>
<reference evidence="2 3" key="1">
    <citation type="submission" date="2017-10" db="EMBL/GenBank/DDBJ databases">
        <title>Complete Genome Sequence of Faecalibacterium prausnitzii isolated from the gut of healthy adult Indian.</title>
        <authorList>
            <person name="Bag S."/>
            <person name="Ghosh T.S."/>
            <person name="Das B."/>
        </authorList>
    </citation>
    <scope>NUCLEOTIDE SEQUENCE [LARGE SCALE GENOMIC DNA]</scope>
    <source>
        <strain evidence="2 3">Indica</strain>
    </source>
</reference>
<dbReference type="SUPFAM" id="SSF46785">
    <property type="entry name" value="Winged helix' DNA-binding domain"/>
    <property type="match status" value="1"/>
</dbReference>
<sequence length="206" mass="23837">MQEIRDQACLETLYRANQQHFGTRPPVIRLLRFEKGEYLSHPLKPLHQFLLVVEGSVRIYGIHEDSRVFGVSYARTDTLLGDIEFCQINHSPFFTEADEPVLCLSLPFAENRAVLENDPVFLRFVMGQLARKLELSSRTSTTAQSLEERLLFYLQQPQSGGEILHLENLLLHLHCSRRQLQRVLKKLCEEGQLEKTGRGCYRLVEN</sequence>
<feature type="domain" description="Cyclic nucleotide-binding" evidence="1">
    <location>
        <begin position="31"/>
        <end position="117"/>
    </location>
</feature>
<evidence type="ECO:0000259" key="1">
    <source>
        <dbReference type="Pfam" id="PF00027"/>
    </source>
</evidence>
<dbReference type="SUPFAM" id="SSF51206">
    <property type="entry name" value="cAMP-binding domain-like"/>
    <property type="match status" value="1"/>
</dbReference>
<dbReference type="InterPro" id="IPR036390">
    <property type="entry name" value="WH_DNA-bd_sf"/>
</dbReference>
<gene>
    <name evidence="2" type="ORF">CRH10_13335</name>
</gene>
<dbReference type="CDD" id="cd00038">
    <property type="entry name" value="CAP_ED"/>
    <property type="match status" value="1"/>
</dbReference>
<dbReference type="Proteomes" id="UP000223709">
    <property type="component" value="Chromosome"/>
</dbReference>
<dbReference type="AlphaFoldDB" id="A0A291TDF0"/>
<dbReference type="Gene3D" id="2.60.120.10">
    <property type="entry name" value="Jelly Rolls"/>
    <property type="match status" value="1"/>
</dbReference>
<evidence type="ECO:0000313" key="3">
    <source>
        <dbReference type="Proteomes" id="UP000223709"/>
    </source>
</evidence>
<dbReference type="InterPro" id="IPR000595">
    <property type="entry name" value="cNMP-bd_dom"/>
</dbReference>
<accession>A0A291TDF0</accession>
<dbReference type="InterPro" id="IPR018490">
    <property type="entry name" value="cNMP-bd_dom_sf"/>
</dbReference>
<evidence type="ECO:0000313" key="2">
    <source>
        <dbReference type="EMBL" id="ATL91197.1"/>
    </source>
</evidence>
<protein>
    <recommendedName>
        <fullName evidence="1">Cyclic nucleotide-binding domain-containing protein</fullName>
    </recommendedName>
</protein>